<dbReference type="EMBL" id="NAEW01000046">
    <property type="protein sequence ID" value="OQM38964.1"/>
    <property type="molecule type" value="Genomic_DNA"/>
</dbReference>
<keyword evidence="5 6" id="KW-0472">Membrane</keyword>
<comment type="similarity">
    <text evidence="2 6">Belongs to the 4-toluene sulfonate uptake permease (TSUP) (TC 2.A.102) family.</text>
</comment>
<dbReference type="PANTHER" id="PTHR43701:SF2">
    <property type="entry name" value="MEMBRANE TRANSPORTER PROTEIN YJNA-RELATED"/>
    <property type="match status" value="1"/>
</dbReference>
<feature type="transmembrane region" description="Helical" evidence="6">
    <location>
        <begin position="235"/>
        <end position="256"/>
    </location>
</feature>
<sequence length="257" mass="26875">MVWLTGLIIGILMGLTGAGGGILAVPALMFALDLPVTRASPLALVAVSAAAVIGACLGLKRKETRYRAALLMAVSGMPFTWPGVWVAAHVSHVLLVIIFAFCMLFVAYRFLFPEKNSNRKVLCEQSAETGRLIWHWYSVLAVALVGVLSGFATGLLGVGGGFIIVPALKRLTRLSMTSVTATSLCVISLTGGSGVLAAWHNGVFVFNTTAGVFLVAVCAGLLAGRRGIQHLPGSIVSHIFGGLLVIVAFSMLISTII</sequence>
<keyword evidence="6" id="KW-0997">Cell inner membrane</keyword>
<keyword evidence="4 6" id="KW-1133">Transmembrane helix</keyword>
<evidence type="ECO:0000313" key="8">
    <source>
        <dbReference type="Proteomes" id="UP000192573"/>
    </source>
</evidence>
<proteinExistence type="inferred from homology"/>
<comment type="subcellular location">
    <subcellularLocation>
        <location evidence="6">Cell inner membrane</location>
        <topology evidence="6">Multi-pass membrane protein</topology>
    </subcellularLocation>
    <subcellularLocation>
        <location evidence="1">Membrane</location>
        <topology evidence="1">Multi-pass membrane protein</topology>
    </subcellularLocation>
</comment>
<feature type="transmembrane region" description="Helical" evidence="6">
    <location>
        <begin position="132"/>
        <end position="165"/>
    </location>
</feature>
<evidence type="ECO:0000256" key="4">
    <source>
        <dbReference type="ARBA" id="ARBA00022989"/>
    </source>
</evidence>
<feature type="transmembrane region" description="Helical" evidence="6">
    <location>
        <begin position="42"/>
        <end position="60"/>
    </location>
</feature>
<dbReference type="InterPro" id="IPR051598">
    <property type="entry name" value="TSUP/Inactive_protease-like"/>
</dbReference>
<feature type="transmembrane region" description="Helical" evidence="6">
    <location>
        <begin position="6"/>
        <end position="30"/>
    </location>
</feature>
<evidence type="ECO:0000256" key="2">
    <source>
        <dbReference type="ARBA" id="ARBA00009142"/>
    </source>
</evidence>
<comment type="caution">
    <text evidence="7">The sequence shown here is derived from an EMBL/GenBank/DDBJ whole genome shotgun (WGS) entry which is preliminary data.</text>
</comment>
<dbReference type="Pfam" id="PF01925">
    <property type="entry name" value="TauE"/>
    <property type="match status" value="1"/>
</dbReference>
<feature type="transmembrane region" description="Helical" evidence="6">
    <location>
        <begin position="204"/>
        <end position="223"/>
    </location>
</feature>
<protein>
    <recommendedName>
        <fullName evidence="6">Probable membrane transporter protein</fullName>
    </recommendedName>
</protein>
<accession>A0A1V8NRC8</accession>
<dbReference type="Proteomes" id="UP000192573">
    <property type="component" value="Unassembled WGS sequence"/>
</dbReference>
<organism evidence="7 8">
    <name type="scientific">Citrobacter braakii</name>
    <dbReference type="NCBI Taxonomy" id="57706"/>
    <lineage>
        <taxon>Bacteria</taxon>
        <taxon>Pseudomonadati</taxon>
        <taxon>Pseudomonadota</taxon>
        <taxon>Gammaproteobacteria</taxon>
        <taxon>Enterobacterales</taxon>
        <taxon>Enterobacteriaceae</taxon>
        <taxon>Citrobacter</taxon>
        <taxon>Citrobacter freundii complex</taxon>
    </lineage>
</organism>
<evidence type="ECO:0000256" key="5">
    <source>
        <dbReference type="ARBA" id="ARBA00023136"/>
    </source>
</evidence>
<gene>
    <name evidence="7" type="ORF">BZK42_27360</name>
</gene>
<dbReference type="InterPro" id="IPR002781">
    <property type="entry name" value="TM_pro_TauE-like"/>
</dbReference>
<evidence type="ECO:0000256" key="6">
    <source>
        <dbReference type="RuleBase" id="RU363041"/>
    </source>
</evidence>
<keyword evidence="3 6" id="KW-0812">Transmembrane</keyword>
<feature type="transmembrane region" description="Helical" evidence="6">
    <location>
        <begin position="66"/>
        <end position="86"/>
    </location>
</feature>
<feature type="transmembrane region" description="Helical" evidence="6">
    <location>
        <begin position="177"/>
        <end position="198"/>
    </location>
</feature>
<keyword evidence="6" id="KW-1003">Cell membrane</keyword>
<reference evidence="7 8" key="1">
    <citation type="submission" date="2017-03" db="EMBL/GenBank/DDBJ databases">
        <authorList>
            <person name="Afonso C.L."/>
            <person name="Miller P.J."/>
            <person name="Scott M.A."/>
            <person name="Spackman E."/>
            <person name="Goraichik I."/>
            <person name="Dimitrov K.M."/>
            <person name="Suarez D.L."/>
            <person name="Swayne D.E."/>
        </authorList>
    </citation>
    <scope>NUCLEOTIDE SEQUENCE [LARGE SCALE GENOMIC DNA]</scope>
    <source>
        <strain evidence="7 8">ATCC 51113</strain>
    </source>
</reference>
<evidence type="ECO:0000313" key="7">
    <source>
        <dbReference type="EMBL" id="OQM38964.1"/>
    </source>
</evidence>
<dbReference type="AlphaFoldDB" id="A0A1V8NRC8"/>
<name>A0A1V8NRC8_CITBR</name>
<feature type="transmembrane region" description="Helical" evidence="6">
    <location>
        <begin position="93"/>
        <end position="112"/>
    </location>
</feature>
<dbReference type="RefSeq" id="WP_080861418.1">
    <property type="nucleotide sequence ID" value="NZ_CP077405.1"/>
</dbReference>
<evidence type="ECO:0000256" key="1">
    <source>
        <dbReference type="ARBA" id="ARBA00004141"/>
    </source>
</evidence>
<dbReference type="GO" id="GO:0005886">
    <property type="term" value="C:plasma membrane"/>
    <property type="evidence" value="ECO:0007669"/>
    <property type="project" value="UniProtKB-SubCell"/>
</dbReference>
<dbReference type="PANTHER" id="PTHR43701">
    <property type="entry name" value="MEMBRANE TRANSPORTER PROTEIN MJ0441-RELATED"/>
    <property type="match status" value="1"/>
</dbReference>
<evidence type="ECO:0000256" key="3">
    <source>
        <dbReference type="ARBA" id="ARBA00022692"/>
    </source>
</evidence>